<accession>M5IPW2</accession>
<keyword evidence="1" id="KW-0472">Membrane</keyword>
<keyword evidence="1" id="KW-0812">Transmembrane</keyword>
<proteinExistence type="predicted"/>
<protein>
    <submittedName>
        <fullName evidence="2">Uncharacterized protein</fullName>
    </submittedName>
</protein>
<gene>
    <name evidence="2" type="ORF">CSUNSWCD_2387</name>
</gene>
<organism evidence="2 3">
    <name type="scientific">Campylobacter showae CSUNSWCD</name>
    <dbReference type="NCBI Taxonomy" id="1244083"/>
    <lineage>
        <taxon>Bacteria</taxon>
        <taxon>Pseudomonadati</taxon>
        <taxon>Campylobacterota</taxon>
        <taxon>Epsilonproteobacteria</taxon>
        <taxon>Campylobacterales</taxon>
        <taxon>Campylobacteraceae</taxon>
        <taxon>Campylobacter</taxon>
    </lineage>
</organism>
<evidence type="ECO:0000313" key="2">
    <source>
        <dbReference type="EMBL" id="EKU10891.1"/>
    </source>
</evidence>
<dbReference type="STRING" id="1244083.CSUNSWCD_2387"/>
<sequence>MCYNKLRTNLTSKIGQGNIMEYIWAVIILCVGMAVFWVLKKISM</sequence>
<feature type="transmembrane region" description="Helical" evidence="1">
    <location>
        <begin position="22"/>
        <end position="39"/>
    </location>
</feature>
<comment type="caution">
    <text evidence="2">The sequence shown here is derived from an EMBL/GenBank/DDBJ whole genome shotgun (WGS) entry which is preliminary data.</text>
</comment>
<name>M5IPW2_9BACT</name>
<dbReference type="Proteomes" id="UP000011939">
    <property type="component" value="Unassembled WGS sequence"/>
</dbReference>
<reference evidence="2 3" key="1">
    <citation type="journal article" date="2013" name="Genome Announc.">
        <title>Genome Sequence of Campylobacter showae UNSWCD, Isolated from a Patient with Crohn's Disease.</title>
        <authorList>
            <person name="Tay A.P."/>
            <person name="Kaakoush N.O."/>
            <person name="Deshpande N.P."/>
            <person name="Chen Z."/>
            <person name="Mitchell H."/>
            <person name="Wilkins M.R."/>
        </authorList>
    </citation>
    <scope>NUCLEOTIDE SEQUENCE [LARGE SCALE GENOMIC DNA]</scope>
    <source>
        <strain evidence="2 3">CSUNSWCD</strain>
    </source>
</reference>
<dbReference type="EMBL" id="AMZQ01000009">
    <property type="protein sequence ID" value="EKU10891.1"/>
    <property type="molecule type" value="Genomic_DNA"/>
</dbReference>
<dbReference type="PATRIC" id="fig|1244083.3.peg.1637"/>
<evidence type="ECO:0000256" key="1">
    <source>
        <dbReference type="SAM" id="Phobius"/>
    </source>
</evidence>
<evidence type="ECO:0000313" key="3">
    <source>
        <dbReference type="Proteomes" id="UP000011939"/>
    </source>
</evidence>
<dbReference type="AlphaFoldDB" id="M5IPW2"/>
<keyword evidence="1" id="KW-1133">Transmembrane helix</keyword>